<comment type="caution">
    <text evidence="1">The sequence shown here is derived from an EMBL/GenBank/DDBJ whole genome shotgun (WGS) entry which is preliminary data.</text>
</comment>
<name>A0A414DFQ4_MEDGN</name>
<dbReference type="AlphaFoldDB" id="A0A414DFQ4"/>
<gene>
    <name evidence="1" type="ORF">DW812_01160</name>
</gene>
<dbReference type="RefSeq" id="WP_118043591.1">
    <property type="nucleotide sequence ID" value="NZ_QSIR01000001.1"/>
</dbReference>
<sequence>MSNGPIVRRISFDIHGEFITQLAREWFYTGEKSHEKVIEILMDSMTGTDTPEAQIRRYAEDILLGRAALKGSTAAGTYHLETYEPGEEEQMPQSMNIWKEVERRKKAEKDLRRMIERWDVAMDHISESAQREIRKKLGEETAEDRQQDALDSFTKRMMDEENHTTEDYGWLEPDGTFHGAEWGAHQEWAQNYMSEKFPEEAMNGDIDLQTKCNVGLIGVGDWLVERGWVLLHNPSRGIAFPTKNPVKEYTKAQKEFLYDYYMERDCKKEANAIWQEDE</sequence>
<dbReference type="Proteomes" id="UP000284472">
    <property type="component" value="Unassembled WGS sequence"/>
</dbReference>
<accession>A0A414DFQ4</accession>
<evidence type="ECO:0000313" key="1">
    <source>
        <dbReference type="EMBL" id="RHD09389.1"/>
    </source>
</evidence>
<dbReference type="EMBL" id="QSIR01000001">
    <property type="protein sequence ID" value="RHD09389.1"/>
    <property type="molecule type" value="Genomic_DNA"/>
</dbReference>
<organism evidence="1 2">
    <name type="scientific">Mediterraneibacter gnavus</name>
    <name type="common">Ruminococcus gnavus</name>
    <dbReference type="NCBI Taxonomy" id="33038"/>
    <lineage>
        <taxon>Bacteria</taxon>
        <taxon>Bacillati</taxon>
        <taxon>Bacillota</taxon>
        <taxon>Clostridia</taxon>
        <taxon>Lachnospirales</taxon>
        <taxon>Lachnospiraceae</taxon>
        <taxon>Mediterraneibacter</taxon>
    </lineage>
</organism>
<reference evidence="1 2" key="1">
    <citation type="submission" date="2018-08" db="EMBL/GenBank/DDBJ databases">
        <title>A genome reference for cultivated species of the human gut microbiota.</title>
        <authorList>
            <person name="Zou Y."/>
            <person name="Xue W."/>
            <person name="Luo G."/>
        </authorList>
    </citation>
    <scope>NUCLEOTIDE SEQUENCE [LARGE SCALE GENOMIC DNA]</scope>
    <source>
        <strain evidence="1 2">AM32-6</strain>
    </source>
</reference>
<proteinExistence type="predicted"/>
<protein>
    <submittedName>
        <fullName evidence="1">Uncharacterized protein</fullName>
    </submittedName>
</protein>
<evidence type="ECO:0000313" key="2">
    <source>
        <dbReference type="Proteomes" id="UP000284472"/>
    </source>
</evidence>